<feature type="transmembrane region" description="Helical" evidence="1">
    <location>
        <begin position="383"/>
        <end position="399"/>
    </location>
</feature>
<organism evidence="2 3">
    <name type="scientific">candidate division WWE3 bacterium RIFCSPLOWO2_12_FULL_36_10</name>
    <dbReference type="NCBI Taxonomy" id="1802630"/>
    <lineage>
        <taxon>Bacteria</taxon>
        <taxon>Katanobacteria</taxon>
    </lineage>
</organism>
<accession>A0A1F4VJZ8</accession>
<feature type="transmembrane region" description="Helical" evidence="1">
    <location>
        <begin position="84"/>
        <end position="112"/>
    </location>
</feature>
<keyword evidence="1" id="KW-0472">Membrane</keyword>
<keyword evidence="1" id="KW-1133">Transmembrane helix</keyword>
<feature type="transmembrane region" description="Helical" evidence="1">
    <location>
        <begin position="1206"/>
        <end position="1227"/>
    </location>
</feature>
<feature type="transmembrane region" description="Helical" evidence="1">
    <location>
        <begin position="12"/>
        <end position="32"/>
    </location>
</feature>
<protein>
    <submittedName>
        <fullName evidence="2">Uncharacterized protein</fullName>
    </submittedName>
</protein>
<feature type="transmembrane region" description="Helical" evidence="1">
    <location>
        <begin position="124"/>
        <end position="141"/>
    </location>
</feature>
<keyword evidence="1" id="KW-0812">Transmembrane</keyword>
<feature type="transmembrane region" description="Helical" evidence="1">
    <location>
        <begin position="226"/>
        <end position="247"/>
    </location>
</feature>
<evidence type="ECO:0000313" key="2">
    <source>
        <dbReference type="EMBL" id="OGC57218.1"/>
    </source>
</evidence>
<gene>
    <name evidence="2" type="ORF">A3H26_02140</name>
</gene>
<dbReference type="Proteomes" id="UP000177763">
    <property type="component" value="Unassembled WGS sequence"/>
</dbReference>
<feature type="transmembrane region" description="Helical" evidence="1">
    <location>
        <begin position="337"/>
        <end position="356"/>
    </location>
</feature>
<feature type="transmembrane region" description="Helical" evidence="1">
    <location>
        <begin position="411"/>
        <end position="433"/>
    </location>
</feature>
<feature type="transmembrane region" description="Helical" evidence="1">
    <location>
        <begin position="147"/>
        <end position="166"/>
    </location>
</feature>
<dbReference type="STRING" id="1802630.A3H26_02140"/>
<dbReference type="EMBL" id="MEVN01000019">
    <property type="protein sequence ID" value="OGC57218.1"/>
    <property type="molecule type" value="Genomic_DNA"/>
</dbReference>
<name>A0A1F4VJZ8_UNCKA</name>
<evidence type="ECO:0000313" key="3">
    <source>
        <dbReference type="Proteomes" id="UP000177763"/>
    </source>
</evidence>
<dbReference type="AlphaFoldDB" id="A0A1F4VJZ8"/>
<sequence length="1237" mass="143418">MKSKPIENSLKKYFNAELMVLVVLVLFELIHIKILFQNYDFLAGGDNYTQLKVLSKEIYPYVWDNTLSLGGRTVSLPNLLGIPFYAYIFSFLSPQLVQRLLIFFLYLAKYVAFIKLAKFVSKRFSILAIIPALLLFTFNAYESLNPFALFPLVFSIYLPFSLYYFIKMLENDKIDYVNISKLIFLSIIFSTLNSNLALSITVFIPQIIYLLIRIRSLNKTKIISLILYYFVVFITSLWWLLPLANYYSEAASGVFKNNWFSAIDAGQLSQNYRFIGQWGWYESSFLYQYYPFSSYYDMPIVIIITYLIILMALYAGFTLEKAPTLEREIRQNMLKNFFLILSFFSLFLVGGSRPPFGLLYEVLFNYIPIFKIFREPFTKFNEIYVLSISILFYFFLLYLEQKLLHIKKYLAFFLIFLIVIFSVKPSLIGEHVWSKWNGSMRSFRVNIPEYWLEFKSYVDKNIENSRILSFPKANYGAAWNWVSGFSSADDVSINFINNKNMVLRDPLPSGSGSGKMVDKAYEEEFLTPKYFSLLGVDYVLLENDLDWRYAGNTSYTPNKGTGILSNMNLEKPINFGNFTHSYLSEIQNDEIDENIKYETNYELYGKPQLSLYKVKDSNKNKQFFPATARIFVVGDESDIIKVTSFNDFNKDPAVFLLNDGLSLYALKNPDEVFISAVRKPPQLLVNEISWDPLPGISNANVNPASPEFFFVRIKEFFQKLSLRKDVSSQVDTLILLSAKRVSEIKNYKLEGILKDKEIKLMESNVSDAIKLIKSVPTEKRDENYWEMVKRTLLYILGNDFTLSYSGGNISSFVDKGALYLDLVNWVEGNINPACLDYCYEFKVPVEGNYEIYMDKSSFNKLGYNAYNIKSAKNSKEYTDFTYDISTDQKFWNKLGDVNLKKDEIYKLNLSLKKSKNLLEQGEWKSYEGINNKNDFIRDFFPDNYIQGYGYVFGHNKSNNIKVLNNATTNNYVKFKPIDGWTAGKSYKISFDYKVEKGGVGISIVEDYLNYEKMYKEIQKVGSVDGVSEIYISRAMYQKEFNLNSLIGERGACDNRGVCTYHFEKTTSSSRNAKDAKLFFYSFSNDGSVSNVSISDIKVEEVLDPEIFLRYVSDSSGIKEGNPKIEYKKINPTKYKLNISGAKTPYILIFNESFNKDWKLTYRNKLIIPKPKHLLVNGYANAWLIDPSYVDNNQNYSLIVEFSSQKYFVAFFILTILVFTTVSINIIVSFSRRQRKEN</sequence>
<evidence type="ECO:0000256" key="1">
    <source>
        <dbReference type="SAM" id="Phobius"/>
    </source>
</evidence>
<reference evidence="2 3" key="1">
    <citation type="journal article" date="2016" name="Nat. Commun.">
        <title>Thousands of microbial genomes shed light on interconnected biogeochemical processes in an aquifer system.</title>
        <authorList>
            <person name="Anantharaman K."/>
            <person name="Brown C.T."/>
            <person name="Hug L.A."/>
            <person name="Sharon I."/>
            <person name="Castelle C.J."/>
            <person name="Probst A.J."/>
            <person name="Thomas B.C."/>
            <person name="Singh A."/>
            <person name="Wilkins M.J."/>
            <person name="Karaoz U."/>
            <person name="Brodie E.L."/>
            <person name="Williams K.H."/>
            <person name="Hubbard S.S."/>
            <person name="Banfield J.F."/>
        </authorList>
    </citation>
    <scope>NUCLEOTIDE SEQUENCE [LARGE SCALE GENOMIC DNA]</scope>
</reference>
<feature type="transmembrane region" description="Helical" evidence="1">
    <location>
        <begin position="298"/>
        <end position="317"/>
    </location>
</feature>
<comment type="caution">
    <text evidence="2">The sequence shown here is derived from an EMBL/GenBank/DDBJ whole genome shotgun (WGS) entry which is preliminary data.</text>
</comment>
<proteinExistence type="predicted"/>